<dbReference type="PANTHER" id="PTHR43778">
    <property type="entry name" value="PYRUVATE CARBOXYLASE"/>
    <property type="match status" value="1"/>
</dbReference>
<dbReference type="PANTHER" id="PTHR43778:SF2">
    <property type="entry name" value="PYRUVATE CARBOXYLASE, MITOCHONDRIAL"/>
    <property type="match status" value="1"/>
</dbReference>
<evidence type="ECO:0000259" key="4">
    <source>
        <dbReference type="PROSITE" id="PS50968"/>
    </source>
</evidence>
<evidence type="ECO:0000313" key="5">
    <source>
        <dbReference type="EMBL" id="EUA90459.1"/>
    </source>
</evidence>
<keyword evidence="1" id="KW-0092">Biotin</keyword>
<dbReference type="InterPro" id="IPR001882">
    <property type="entry name" value="Biotin_BS"/>
</dbReference>
<dbReference type="InterPro" id="IPR055268">
    <property type="entry name" value="PCB-like"/>
</dbReference>
<comment type="catalytic activity">
    <reaction evidence="2">
        <text>N(6)-biotinyl-L-lysyl-[protein] + hydrogencarbonate + ATP = N(6)-carboxybiotinyl-L-lysyl-[protein] + ADP + phosphate + H(+)</text>
        <dbReference type="Rhea" id="RHEA:13501"/>
        <dbReference type="Rhea" id="RHEA-COMP:10505"/>
        <dbReference type="Rhea" id="RHEA-COMP:10506"/>
        <dbReference type="ChEBI" id="CHEBI:15378"/>
        <dbReference type="ChEBI" id="CHEBI:17544"/>
        <dbReference type="ChEBI" id="CHEBI:30616"/>
        <dbReference type="ChEBI" id="CHEBI:43474"/>
        <dbReference type="ChEBI" id="CHEBI:83144"/>
        <dbReference type="ChEBI" id="CHEBI:83145"/>
        <dbReference type="ChEBI" id="CHEBI:456216"/>
        <dbReference type="EC" id="6.3.4.14"/>
    </reaction>
    <physiologicalReaction direction="left-to-right" evidence="2">
        <dbReference type="Rhea" id="RHEA:13502"/>
    </physiologicalReaction>
</comment>
<gene>
    <name evidence="5" type="ORF">I551_3142</name>
</gene>
<organism evidence="5 6">
    <name type="scientific">Mycobacterium ulcerans str. Harvey</name>
    <dbReference type="NCBI Taxonomy" id="1299332"/>
    <lineage>
        <taxon>Bacteria</taxon>
        <taxon>Bacillati</taxon>
        <taxon>Actinomycetota</taxon>
        <taxon>Actinomycetes</taxon>
        <taxon>Mycobacteriales</taxon>
        <taxon>Mycobacteriaceae</taxon>
        <taxon>Mycobacterium</taxon>
        <taxon>Mycobacterium ulcerans group</taxon>
    </lineage>
</organism>
<evidence type="ECO:0000256" key="3">
    <source>
        <dbReference type="SAM" id="MobiDB-lite"/>
    </source>
</evidence>
<protein>
    <submittedName>
        <fullName evidence="5">RnfC Barrel sandwich hybrid domain protein</fullName>
    </submittedName>
</protein>
<name>A0ABN0R0M8_MYCUL</name>
<dbReference type="EMBL" id="JAOL01000105">
    <property type="protein sequence ID" value="EUA90459.1"/>
    <property type="molecule type" value="Genomic_DNA"/>
</dbReference>
<dbReference type="PROSITE" id="PS00188">
    <property type="entry name" value="BIOTIN"/>
    <property type="match status" value="1"/>
</dbReference>
<accession>A0ABN0R0M8</accession>
<reference evidence="5 6" key="1">
    <citation type="submission" date="2014-01" db="EMBL/GenBank/DDBJ databases">
        <authorList>
            <person name="Dobos K."/>
            <person name="Lenaerts A."/>
            <person name="Ordway D."/>
            <person name="DeGroote M.A."/>
            <person name="Parker T."/>
            <person name="Sizemore C."/>
            <person name="Tallon L.J."/>
            <person name="Sadzewicz L.K."/>
            <person name="Sengamalay N."/>
            <person name="Fraser C.M."/>
            <person name="Hine E."/>
            <person name="Shefchek K.A."/>
            <person name="Das S.P."/>
            <person name="Tettelin H."/>
        </authorList>
    </citation>
    <scope>NUCLEOTIDE SEQUENCE [LARGE SCALE GENOMIC DNA]</scope>
    <source>
        <strain evidence="5 6">Harvey</strain>
    </source>
</reference>
<evidence type="ECO:0000256" key="2">
    <source>
        <dbReference type="ARBA" id="ARBA00048501"/>
    </source>
</evidence>
<dbReference type="CDD" id="cd06850">
    <property type="entry name" value="biotinyl_domain"/>
    <property type="match status" value="1"/>
</dbReference>
<evidence type="ECO:0000256" key="1">
    <source>
        <dbReference type="ARBA" id="ARBA00023267"/>
    </source>
</evidence>
<dbReference type="SUPFAM" id="SSF51230">
    <property type="entry name" value="Single hybrid motif"/>
    <property type="match status" value="1"/>
</dbReference>
<dbReference type="Pfam" id="PF00364">
    <property type="entry name" value="Biotin_lipoyl"/>
    <property type="match status" value="1"/>
</dbReference>
<feature type="domain" description="Lipoyl-binding" evidence="4">
    <location>
        <begin position="15"/>
        <end position="89"/>
    </location>
</feature>
<feature type="region of interest" description="Disordered" evidence="3">
    <location>
        <begin position="1"/>
        <end position="21"/>
    </location>
</feature>
<dbReference type="Proteomes" id="UP000020681">
    <property type="component" value="Unassembled WGS sequence"/>
</dbReference>
<evidence type="ECO:0000313" key="6">
    <source>
        <dbReference type="Proteomes" id="UP000020681"/>
    </source>
</evidence>
<dbReference type="Gene3D" id="2.40.50.100">
    <property type="match status" value="1"/>
</dbReference>
<keyword evidence="6" id="KW-1185">Reference proteome</keyword>
<dbReference type="InterPro" id="IPR000089">
    <property type="entry name" value="Biotin_lipoyl"/>
</dbReference>
<dbReference type="InterPro" id="IPR011053">
    <property type="entry name" value="Single_hybrid_motif"/>
</dbReference>
<dbReference type="PROSITE" id="PS50968">
    <property type="entry name" value="BIOTINYL_LIPOYL"/>
    <property type="match status" value="1"/>
</dbReference>
<sequence>MRDRSIASAVPTAEKADRGNPGHIAAPFAGVVSVGVAVGDRVSAGQTIATIEAMKMEAPITAPNDGTVERVAVSSTAQVEGGDLLVVVS</sequence>
<comment type="caution">
    <text evidence="5">The sequence shown here is derived from an EMBL/GenBank/DDBJ whole genome shotgun (WGS) entry which is preliminary data.</text>
</comment>
<proteinExistence type="predicted"/>